<keyword evidence="2 5" id="KW-0479">Metal-binding</keyword>
<dbReference type="Pfam" id="PF08240">
    <property type="entry name" value="ADH_N"/>
    <property type="match status" value="1"/>
</dbReference>
<dbReference type="Gene3D" id="3.90.180.10">
    <property type="entry name" value="Medium-chain alcohol dehydrogenases, catalytic domain"/>
    <property type="match status" value="1"/>
</dbReference>
<dbReference type="InterPro" id="IPR013154">
    <property type="entry name" value="ADH-like_N"/>
</dbReference>
<gene>
    <name evidence="7" type="ORF">O9H85_34155</name>
</gene>
<dbReference type="InterPro" id="IPR013149">
    <property type="entry name" value="ADH-like_C"/>
</dbReference>
<dbReference type="EMBL" id="JAQAGZ010000035">
    <property type="protein sequence ID" value="MCZ8517307.1"/>
    <property type="molecule type" value="Genomic_DNA"/>
</dbReference>
<evidence type="ECO:0000313" key="8">
    <source>
        <dbReference type="Proteomes" id="UP001527882"/>
    </source>
</evidence>
<accession>A0ABT4QKA3</accession>
<evidence type="ECO:0000256" key="2">
    <source>
        <dbReference type="ARBA" id="ARBA00022723"/>
    </source>
</evidence>
<evidence type="ECO:0000313" key="7">
    <source>
        <dbReference type="EMBL" id="MCZ8517307.1"/>
    </source>
</evidence>
<sequence>MCKTRVLSAPSAKVPFEKTTIERRELRPDDVLIEIKFSGICHSDIHSAYGEWGGGIFPMVPGHEIAGVVTEVGSKVTKFAVGDRVGVGCFVDSCGECEYCLKGEEQYCTKGVVQTYNYLDYDGNPTYGGYSQKIVVTERFVVRIPNSLELDVASPLLCAGITTYSPLKHWNVSPGKKVAILGVGGLGHLAIQYAHALGAEVTVLSRSMDKKSEALSFGADHYFATSDPETFKALAGRFDLILNTVSANLDVDAYLSLLRVDGTLVNVGAPGKPDQYSVFSLIMGRRSIAGSLVGGIRETQEMLDFSAEHGISPKIEVISADQVDEAYERILRSDVRYRFVIDVSTL</sequence>
<organism evidence="7 8">
    <name type="scientific">Paenibacillus gyeongsangnamensis</name>
    <dbReference type="NCBI Taxonomy" id="3388067"/>
    <lineage>
        <taxon>Bacteria</taxon>
        <taxon>Bacillati</taxon>
        <taxon>Bacillota</taxon>
        <taxon>Bacilli</taxon>
        <taxon>Bacillales</taxon>
        <taxon>Paenibacillaceae</taxon>
        <taxon>Paenibacillus</taxon>
    </lineage>
</organism>
<reference evidence="7 8" key="1">
    <citation type="submission" date="2022-12" db="EMBL/GenBank/DDBJ databases">
        <title>Draft genome sequence of Paenibacillus sp. dW9.</title>
        <authorList>
            <person name="Choi E.-W."/>
            <person name="Kim D.-U."/>
        </authorList>
    </citation>
    <scope>NUCLEOTIDE SEQUENCE [LARGE SCALE GENOMIC DNA]</scope>
    <source>
        <strain evidence="8">dW9</strain>
    </source>
</reference>
<dbReference type="InterPro" id="IPR020843">
    <property type="entry name" value="ER"/>
</dbReference>
<dbReference type="InterPro" id="IPR036291">
    <property type="entry name" value="NAD(P)-bd_dom_sf"/>
</dbReference>
<dbReference type="InterPro" id="IPR002328">
    <property type="entry name" value="ADH_Zn_CS"/>
</dbReference>
<evidence type="ECO:0000256" key="3">
    <source>
        <dbReference type="ARBA" id="ARBA00022833"/>
    </source>
</evidence>
<evidence type="ECO:0000259" key="6">
    <source>
        <dbReference type="SMART" id="SM00829"/>
    </source>
</evidence>
<dbReference type="InterPro" id="IPR011032">
    <property type="entry name" value="GroES-like_sf"/>
</dbReference>
<proteinExistence type="inferred from homology"/>
<feature type="domain" description="Enoyl reductase (ER)" evidence="6">
    <location>
        <begin position="5"/>
        <end position="341"/>
    </location>
</feature>
<dbReference type="Gene3D" id="3.40.50.720">
    <property type="entry name" value="NAD(P)-binding Rossmann-like Domain"/>
    <property type="match status" value="1"/>
</dbReference>
<dbReference type="SUPFAM" id="SSF51735">
    <property type="entry name" value="NAD(P)-binding Rossmann-fold domains"/>
    <property type="match status" value="1"/>
</dbReference>
<dbReference type="PROSITE" id="PS00059">
    <property type="entry name" value="ADH_ZINC"/>
    <property type="match status" value="1"/>
</dbReference>
<dbReference type="InterPro" id="IPR047109">
    <property type="entry name" value="CAD-like"/>
</dbReference>
<name>A0ABT4QKA3_9BACL</name>
<evidence type="ECO:0000256" key="5">
    <source>
        <dbReference type="RuleBase" id="RU361277"/>
    </source>
</evidence>
<comment type="cofactor">
    <cofactor evidence="1 5">
        <name>Zn(2+)</name>
        <dbReference type="ChEBI" id="CHEBI:29105"/>
    </cofactor>
</comment>
<protein>
    <submittedName>
        <fullName evidence="7">NAD(P)-dependent alcohol dehydrogenase</fullName>
    </submittedName>
</protein>
<keyword evidence="4" id="KW-0560">Oxidoreductase</keyword>
<dbReference type="Pfam" id="PF00107">
    <property type="entry name" value="ADH_zinc_N"/>
    <property type="match status" value="1"/>
</dbReference>
<dbReference type="SMART" id="SM00829">
    <property type="entry name" value="PKS_ER"/>
    <property type="match status" value="1"/>
</dbReference>
<dbReference type="Proteomes" id="UP001527882">
    <property type="component" value="Unassembled WGS sequence"/>
</dbReference>
<comment type="similarity">
    <text evidence="5">Belongs to the zinc-containing alcohol dehydrogenase family.</text>
</comment>
<keyword evidence="8" id="KW-1185">Reference proteome</keyword>
<dbReference type="PANTHER" id="PTHR42683">
    <property type="entry name" value="ALDEHYDE REDUCTASE"/>
    <property type="match status" value="1"/>
</dbReference>
<dbReference type="CDD" id="cd05283">
    <property type="entry name" value="CAD1"/>
    <property type="match status" value="1"/>
</dbReference>
<keyword evidence="3 5" id="KW-0862">Zinc</keyword>
<dbReference type="RefSeq" id="WP_269885835.1">
    <property type="nucleotide sequence ID" value="NZ_JAQAGZ010000035.1"/>
</dbReference>
<dbReference type="SUPFAM" id="SSF50129">
    <property type="entry name" value="GroES-like"/>
    <property type="match status" value="1"/>
</dbReference>
<comment type="caution">
    <text evidence="7">The sequence shown here is derived from an EMBL/GenBank/DDBJ whole genome shotgun (WGS) entry which is preliminary data.</text>
</comment>
<evidence type="ECO:0000256" key="4">
    <source>
        <dbReference type="ARBA" id="ARBA00023002"/>
    </source>
</evidence>
<evidence type="ECO:0000256" key="1">
    <source>
        <dbReference type="ARBA" id="ARBA00001947"/>
    </source>
</evidence>